<evidence type="ECO:0000313" key="2">
    <source>
        <dbReference type="EMBL" id="HIY21239.1"/>
    </source>
</evidence>
<feature type="region of interest" description="Disordered" evidence="1">
    <location>
        <begin position="46"/>
        <end position="83"/>
    </location>
</feature>
<reference evidence="2" key="2">
    <citation type="submission" date="2021-04" db="EMBL/GenBank/DDBJ databases">
        <authorList>
            <person name="Gilroy R."/>
        </authorList>
    </citation>
    <scope>NUCLEOTIDE SEQUENCE</scope>
    <source>
        <strain evidence="2">ChiBcec16_6824</strain>
    </source>
</reference>
<feature type="compositionally biased region" description="Basic and acidic residues" evidence="1">
    <location>
        <begin position="50"/>
        <end position="83"/>
    </location>
</feature>
<proteinExistence type="predicted"/>
<gene>
    <name evidence="2" type="ORF">H9841_04975</name>
</gene>
<dbReference type="EMBL" id="DXDX01000089">
    <property type="protein sequence ID" value="HIY21239.1"/>
    <property type="molecule type" value="Genomic_DNA"/>
</dbReference>
<dbReference type="AlphaFoldDB" id="A0A9D1Y7S5"/>
<accession>A0A9D1Y7S5</accession>
<organism evidence="2 3">
    <name type="scientific">Candidatus Flavonifractor merdigallinarum</name>
    <dbReference type="NCBI Taxonomy" id="2838589"/>
    <lineage>
        <taxon>Bacteria</taxon>
        <taxon>Bacillati</taxon>
        <taxon>Bacillota</taxon>
        <taxon>Clostridia</taxon>
        <taxon>Eubacteriales</taxon>
        <taxon>Oscillospiraceae</taxon>
        <taxon>Flavonifractor</taxon>
    </lineage>
</organism>
<comment type="caution">
    <text evidence="2">The sequence shown here is derived from an EMBL/GenBank/DDBJ whole genome shotgun (WGS) entry which is preliminary data.</text>
</comment>
<protein>
    <submittedName>
        <fullName evidence="2">Uncharacterized protein</fullName>
    </submittedName>
</protein>
<sequence>MEWTVVTALAALTGLGAVIVKPIVSLTRSITELTVVVERVEQELAQQARRSQDSNRRLWAKNEEQDGRLDDHERRIDRLESRP</sequence>
<evidence type="ECO:0000256" key="1">
    <source>
        <dbReference type="SAM" id="MobiDB-lite"/>
    </source>
</evidence>
<name>A0A9D1Y7S5_9FIRM</name>
<reference evidence="2" key="1">
    <citation type="journal article" date="2021" name="PeerJ">
        <title>Extensive microbial diversity within the chicken gut microbiome revealed by metagenomics and culture.</title>
        <authorList>
            <person name="Gilroy R."/>
            <person name="Ravi A."/>
            <person name="Getino M."/>
            <person name="Pursley I."/>
            <person name="Horton D.L."/>
            <person name="Alikhan N.F."/>
            <person name="Baker D."/>
            <person name="Gharbi K."/>
            <person name="Hall N."/>
            <person name="Watson M."/>
            <person name="Adriaenssens E.M."/>
            <person name="Foster-Nyarko E."/>
            <person name="Jarju S."/>
            <person name="Secka A."/>
            <person name="Antonio M."/>
            <person name="Oren A."/>
            <person name="Chaudhuri R.R."/>
            <person name="La Ragione R."/>
            <person name="Hildebrand F."/>
            <person name="Pallen M.J."/>
        </authorList>
    </citation>
    <scope>NUCLEOTIDE SEQUENCE</scope>
    <source>
        <strain evidence="2">ChiBcec16_6824</strain>
    </source>
</reference>
<evidence type="ECO:0000313" key="3">
    <source>
        <dbReference type="Proteomes" id="UP000823868"/>
    </source>
</evidence>
<dbReference type="Proteomes" id="UP000823868">
    <property type="component" value="Unassembled WGS sequence"/>
</dbReference>